<dbReference type="Pfam" id="PF00441">
    <property type="entry name" value="Acyl-CoA_dh_1"/>
    <property type="match status" value="1"/>
</dbReference>
<keyword evidence="5" id="KW-0560">Oxidoreductase</keyword>
<name>A0A418X2X5_9BURK</name>
<dbReference type="SUPFAM" id="SSF47203">
    <property type="entry name" value="Acyl-CoA dehydrogenase C-terminal domain-like"/>
    <property type="match status" value="1"/>
</dbReference>
<proteinExistence type="inferred from homology"/>
<evidence type="ECO:0000256" key="1">
    <source>
        <dbReference type="ARBA" id="ARBA00001974"/>
    </source>
</evidence>
<evidence type="ECO:0000313" key="9">
    <source>
        <dbReference type="Proteomes" id="UP000285190"/>
    </source>
</evidence>
<comment type="cofactor">
    <cofactor evidence="1">
        <name>FAD</name>
        <dbReference type="ChEBI" id="CHEBI:57692"/>
    </cofactor>
</comment>
<keyword evidence="3" id="KW-0285">Flavoprotein</keyword>
<comment type="caution">
    <text evidence="8">The sequence shown here is derived from an EMBL/GenBank/DDBJ whole genome shotgun (WGS) entry which is preliminary data.</text>
</comment>
<comment type="similarity">
    <text evidence="2">Belongs to the acyl-CoA dehydrogenase family.</text>
</comment>
<gene>
    <name evidence="8" type="ORF">D3870_12945</name>
</gene>
<dbReference type="InterPro" id="IPR036250">
    <property type="entry name" value="AcylCo_DH-like_C"/>
</dbReference>
<dbReference type="GO" id="GO:0050660">
    <property type="term" value="F:flavin adenine dinucleotide binding"/>
    <property type="evidence" value="ECO:0007669"/>
    <property type="project" value="InterPro"/>
</dbReference>
<keyword evidence="4" id="KW-0274">FAD</keyword>
<evidence type="ECO:0000259" key="6">
    <source>
        <dbReference type="Pfam" id="PF00441"/>
    </source>
</evidence>
<dbReference type="SUPFAM" id="SSF56645">
    <property type="entry name" value="Acyl-CoA dehydrogenase NM domain-like"/>
    <property type="match status" value="1"/>
</dbReference>
<reference evidence="8 9" key="1">
    <citation type="submission" date="2018-09" db="EMBL/GenBank/DDBJ databases">
        <authorList>
            <person name="Zhu H."/>
        </authorList>
    </citation>
    <scope>NUCLEOTIDE SEQUENCE [LARGE SCALE GENOMIC DNA]</scope>
    <source>
        <strain evidence="8 9">K2R10-39</strain>
    </source>
</reference>
<dbReference type="Pfam" id="PF02771">
    <property type="entry name" value="Acyl-CoA_dh_N"/>
    <property type="match status" value="1"/>
</dbReference>
<dbReference type="InterPro" id="IPR037069">
    <property type="entry name" value="AcylCoA_DH/ox_N_sf"/>
</dbReference>
<evidence type="ECO:0000256" key="2">
    <source>
        <dbReference type="ARBA" id="ARBA00009347"/>
    </source>
</evidence>
<dbReference type="RefSeq" id="WP_119739682.1">
    <property type="nucleotide sequence ID" value="NZ_QYUN01000002.1"/>
</dbReference>
<dbReference type="InterPro" id="IPR013786">
    <property type="entry name" value="AcylCoA_DH/ox_N"/>
</dbReference>
<organism evidence="8 9">
    <name type="scientific">Noviherbaspirillum cavernae</name>
    <dbReference type="NCBI Taxonomy" id="2320862"/>
    <lineage>
        <taxon>Bacteria</taxon>
        <taxon>Pseudomonadati</taxon>
        <taxon>Pseudomonadota</taxon>
        <taxon>Betaproteobacteria</taxon>
        <taxon>Burkholderiales</taxon>
        <taxon>Oxalobacteraceae</taxon>
        <taxon>Noviherbaspirillum</taxon>
    </lineage>
</organism>
<dbReference type="Proteomes" id="UP000285190">
    <property type="component" value="Unassembled WGS sequence"/>
</dbReference>
<dbReference type="InterPro" id="IPR009100">
    <property type="entry name" value="AcylCoA_DH/oxidase_NM_dom_sf"/>
</dbReference>
<protein>
    <submittedName>
        <fullName evidence="8">Acyl-CoA dehydrogenase</fullName>
    </submittedName>
</protein>
<dbReference type="AlphaFoldDB" id="A0A418X2X5"/>
<dbReference type="GO" id="GO:0003995">
    <property type="term" value="F:acyl-CoA dehydrogenase activity"/>
    <property type="evidence" value="ECO:0007669"/>
    <property type="project" value="TreeGrafter"/>
</dbReference>
<evidence type="ECO:0000256" key="5">
    <source>
        <dbReference type="ARBA" id="ARBA00023002"/>
    </source>
</evidence>
<dbReference type="Gene3D" id="1.20.140.10">
    <property type="entry name" value="Butyryl-CoA Dehydrogenase, subunit A, domain 3"/>
    <property type="match status" value="1"/>
</dbReference>
<dbReference type="Gene3D" id="1.10.540.10">
    <property type="entry name" value="Acyl-CoA dehydrogenase/oxidase, N-terminal domain"/>
    <property type="match status" value="1"/>
</dbReference>
<accession>A0A418X2X5</accession>
<dbReference type="PANTHER" id="PTHR43884:SF20">
    <property type="entry name" value="ACYL-COA DEHYDROGENASE FADE28"/>
    <property type="match status" value="1"/>
</dbReference>
<feature type="domain" description="Acyl-CoA dehydrogenase/oxidase N-terminal" evidence="7">
    <location>
        <begin position="6"/>
        <end position="82"/>
    </location>
</feature>
<evidence type="ECO:0000256" key="3">
    <source>
        <dbReference type="ARBA" id="ARBA00022630"/>
    </source>
</evidence>
<keyword evidence="9" id="KW-1185">Reference proteome</keyword>
<evidence type="ECO:0000313" key="8">
    <source>
        <dbReference type="EMBL" id="RJG06790.1"/>
    </source>
</evidence>
<evidence type="ECO:0000256" key="4">
    <source>
        <dbReference type="ARBA" id="ARBA00022827"/>
    </source>
</evidence>
<dbReference type="PANTHER" id="PTHR43884">
    <property type="entry name" value="ACYL-COA DEHYDROGENASE"/>
    <property type="match status" value="1"/>
</dbReference>
<feature type="domain" description="Acyl-CoA dehydrogenase/oxidase C-terminal" evidence="6">
    <location>
        <begin position="221"/>
        <end position="351"/>
    </location>
</feature>
<dbReference type="CDD" id="cd00567">
    <property type="entry name" value="ACAD"/>
    <property type="match status" value="1"/>
</dbReference>
<evidence type="ECO:0000259" key="7">
    <source>
        <dbReference type="Pfam" id="PF02771"/>
    </source>
</evidence>
<dbReference type="EMBL" id="QYUN01000002">
    <property type="protein sequence ID" value="RJG06790.1"/>
    <property type="molecule type" value="Genomic_DNA"/>
</dbReference>
<sequence>MNFAFTDEQQMLRDSARKALAGIPRERLRAGEHDPCVAREAWALAAELGWPALAVAEKDGGLGMGPVEIVVLGEEMGRALYPASFRDTAVLLPALLARAEANDMAYLYEELCGGALHASFAQLEQDGDWFSDSACATREGTLHGRKVLVEHAQAATHLLVANRRTHGAKTVLEVTLAAMNAPGLSCIPRQPLDVICGLADVEFNAVSGPRLSVHLDAEGEMACFGTARLFNCAELNGAAEAALQMTLGYARERRQFGQPIGSFQAIKHKLADAFVMLENAKSATYYAGIALQDGLPDARFALDAAQAASCEMAVRVTSDCIQAHGGIGFTWEYDLHLYFKRARRLVAWFGGARFAHQRIAHDLMAAA</sequence>
<dbReference type="OrthoDB" id="9769473at2"/>
<dbReference type="InterPro" id="IPR009075">
    <property type="entry name" value="AcylCo_DH/oxidase_C"/>
</dbReference>